<evidence type="ECO:0000256" key="1">
    <source>
        <dbReference type="SAM" id="MobiDB-lite"/>
    </source>
</evidence>
<feature type="region of interest" description="Disordered" evidence="1">
    <location>
        <begin position="1"/>
        <end position="29"/>
    </location>
</feature>
<evidence type="ECO:0000313" key="2">
    <source>
        <dbReference type="EMBL" id="RMN09942.1"/>
    </source>
</evidence>
<proteinExistence type="predicted"/>
<accession>A0A0P9NNS8</accession>
<evidence type="ECO:0000313" key="3">
    <source>
        <dbReference type="Proteomes" id="UP000271468"/>
    </source>
</evidence>
<reference evidence="2 3" key="1">
    <citation type="submission" date="2018-08" db="EMBL/GenBank/DDBJ databases">
        <title>Recombination of ecologically and evolutionarily significant loci maintains genetic cohesion in the Pseudomonas syringae species complex.</title>
        <authorList>
            <person name="Dillon M."/>
            <person name="Thakur S."/>
            <person name="Almeida R.N.D."/>
            <person name="Weir B.S."/>
            <person name="Guttman D.S."/>
        </authorList>
    </citation>
    <scope>NUCLEOTIDE SEQUENCE [LARGE SCALE GENOMIC DNA]</scope>
    <source>
        <strain evidence="2 3">ICMP 12341</strain>
    </source>
</reference>
<name>A0A0P9NNS8_9PSED</name>
<dbReference type="AlphaFoldDB" id="A0A0P9NNS8"/>
<protein>
    <submittedName>
        <fullName evidence="2">Uncharacterized protein</fullName>
    </submittedName>
</protein>
<organism evidence="2 3">
    <name type="scientific">Pseudomonas syringae pv. coriandricola</name>
    <dbReference type="NCBI Taxonomy" id="264453"/>
    <lineage>
        <taxon>Bacteria</taxon>
        <taxon>Pseudomonadati</taxon>
        <taxon>Pseudomonadota</taxon>
        <taxon>Gammaproteobacteria</taxon>
        <taxon>Pseudomonadales</taxon>
        <taxon>Pseudomonadaceae</taxon>
        <taxon>Pseudomonas</taxon>
    </lineage>
</organism>
<gene>
    <name evidence="2" type="ORF">ALQ65_200347</name>
</gene>
<feature type="compositionally biased region" description="Basic and acidic residues" evidence="1">
    <location>
        <begin position="1"/>
        <end position="14"/>
    </location>
</feature>
<sequence length="100" mass="11159">MQPHDRDRDRDRGKHTTPPGIQARKKQMISASGYPDEVDFGPHSKPIVLPQLKMVGEKEFKSSAENLGDLQTFVASLANLFQGDRVIYYKLADVHPPVSG</sequence>
<dbReference type="RefSeq" id="WP_220789591.1">
    <property type="nucleotide sequence ID" value="NZ_RBOV01000269.1"/>
</dbReference>
<comment type="caution">
    <text evidence="2">The sequence shown here is derived from an EMBL/GenBank/DDBJ whole genome shotgun (WGS) entry which is preliminary data.</text>
</comment>
<dbReference type="Proteomes" id="UP000271468">
    <property type="component" value="Unassembled WGS sequence"/>
</dbReference>
<dbReference type="EMBL" id="RBOV01000269">
    <property type="protein sequence ID" value="RMN09942.1"/>
    <property type="molecule type" value="Genomic_DNA"/>
</dbReference>